<dbReference type="EMBL" id="GBRH01168529">
    <property type="protein sequence ID" value="JAE29367.1"/>
    <property type="molecule type" value="Transcribed_RNA"/>
</dbReference>
<proteinExistence type="predicted"/>
<dbReference type="AlphaFoldDB" id="A0A0A9GXW7"/>
<organism evidence="1">
    <name type="scientific">Arundo donax</name>
    <name type="common">Giant reed</name>
    <name type="synonym">Donax arundinaceus</name>
    <dbReference type="NCBI Taxonomy" id="35708"/>
    <lineage>
        <taxon>Eukaryota</taxon>
        <taxon>Viridiplantae</taxon>
        <taxon>Streptophyta</taxon>
        <taxon>Embryophyta</taxon>
        <taxon>Tracheophyta</taxon>
        <taxon>Spermatophyta</taxon>
        <taxon>Magnoliopsida</taxon>
        <taxon>Liliopsida</taxon>
        <taxon>Poales</taxon>
        <taxon>Poaceae</taxon>
        <taxon>PACMAD clade</taxon>
        <taxon>Arundinoideae</taxon>
        <taxon>Arundineae</taxon>
        <taxon>Arundo</taxon>
    </lineage>
</organism>
<protein>
    <submittedName>
        <fullName evidence="1">Uncharacterized protein</fullName>
    </submittedName>
</protein>
<evidence type="ECO:0000313" key="1">
    <source>
        <dbReference type="EMBL" id="JAE29367.1"/>
    </source>
</evidence>
<reference evidence="1" key="2">
    <citation type="journal article" date="2015" name="Data Brief">
        <title>Shoot transcriptome of the giant reed, Arundo donax.</title>
        <authorList>
            <person name="Barrero R.A."/>
            <person name="Guerrero F.D."/>
            <person name="Moolhuijzen P."/>
            <person name="Goolsby J.A."/>
            <person name="Tidwell J."/>
            <person name="Bellgard S.E."/>
            <person name="Bellgard M.I."/>
        </authorList>
    </citation>
    <scope>NUCLEOTIDE SEQUENCE</scope>
    <source>
        <tissue evidence="1">Shoot tissue taken approximately 20 cm above the soil surface</tissue>
    </source>
</reference>
<sequence length="25" mass="3085">MFLFFPNCPCRTIFSYIQLFKHVEC</sequence>
<name>A0A0A9GXW7_ARUDO</name>
<reference evidence="1" key="1">
    <citation type="submission" date="2014-09" db="EMBL/GenBank/DDBJ databases">
        <authorList>
            <person name="Magalhaes I.L.F."/>
            <person name="Oliveira U."/>
            <person name="Santos F.R."/>
            <person name="Vidigal T.H.D.A."/>
            <person name="Brescovit A.D."/>
            <person name="Santos A.J."/>
        </authorList>
    </citation>
    <scope>NUCLEOTIDE SEQUENCE</scope>
    <source>
        <tissue evidence="1">Shoot tissue taken approximately 20 cm above the soil surface</tissue>
    </source>
</reference>
<accession>A0A0A9GXW7</accession>